<evidence type="ECO:0008006" key="3">
    <source>
        <dbReference type="Google" id="ProtNLM"/>
    </source>
</evidence>
<evidence type="ECO:0000313" key="1">
    <source>
        <dbReference type="EMBL" id="GIO70261.1"/>
    </source>
</evidence>
<dbReference type="SUPFAM" id="SSF49452">
    <property type="entry name" value="Starch-binding domain-like"/>
    <property type="match status" value="1"/>
</dbReference>
<dbReference type="Proteomes" id="UP000680638">
    <property type="component" value="Unassembled WGS sequence"/>
</dbReference>
<sequence length="748" mass="82886">MKIRVKIKHLAYGAGLLLAVILAVAVMAKPPQNMAGAGQTGAEAKEQVLRKIAAAGAEEKLKLIEEYMLKDDSADLSRAYDMYIESTGMMYGGGVVDVAKKPVFSLDEKLPYLEQYAAEGKPGPELAAAAKLLSYHYQGEGQQEKAAKVLAEARKRLHSSTAVYASNELLLMQAQLAAGQKQYDTLLKLCAEIIDRNAANDDILVRMSELLAQYAIEKGEVPQTLELLRSDLEQKSSRMTSGQAVQIQKEELRGITDRLKKIASGRPAGLTDVSGTIAKANGEPLAYAGVFLRRDDDLNHSMAGFEPYQTITNEKGEYAFKGVVPGRYKLYLGVNASQLNGWTWPEQRDGGWIDLNGQQAAVENVTFQPLLELREPVNNAIVKDSSIAFAWEPVQGAAYYNLSVGIKLKSGSTSRVVRRGISVPEVRIQADDLYYEYTGISGFSEGSGQLTIDPLSLLGYANTDNQMTWDVAAYDAGGRMLTRSGGYRLDERLTDRLPFFYLKAREMTEADRTLLSGDLKKAEAMYRADYRKDPDDAHSLHMIIRLLQGTMMLEGKGAGEAEESLLAEQTRLLRQLVKLHPAAWYYDMLAQQAFDRADWDEYRRYDELAAALDTSEDTGYRDGTRAIAFMRQQKWDEAAASFQKSLENDPSHRFIGAYIALTIARGSPLETAAALAEKYPDRMSYSGPIHWDELLLAMKREAAGQDGYFQTLRQRAGLYVRGGEAGGERSSSSSPAMNRFFEQLKQVK</sequence>
<name>A0ABQ4M5R0_9BACL</name>
<comment type="caution">
    <text evidence="1">The sequence shown here is derived from an EMBL/GenBank/DDBJ whole genome shotgun (WGS) entry which is preliminary data.</text>
</comment>
<reference evidence="1 2" key="1">
    <citation type="submission" date="2021-03" db="EMBL/GenBank/DDBJ databases">
        <title>Antimicrobial resistance genes in bacteria isolated from Japanese honey, and their potential for conferring macrolide and lincosamide resistance in the American foulbrood pathogen Paenibacillus larvae.</title>
        <authorList>
            <person name="Okamoto M."/>
            <person name="Kumagai M."/>
            <person name="Kanamori H."/>
            <person name="Takamatsu D."/>
        </authorList>
    </citation>
    <scope>NUCLEOTIDE SEQUENCE [LARGE SCALE GENOMIC DNA]</scope>
    <source>
        <strain evidence="1 2">J21TS3</strain>
    </source>
</reference>
<dbReference type="InterPro" id="IPR013784">
    <property type="entry name" value="Carb-bd-like_fold"/>
</dbReference>
<organism evidence="1 2">
    <name type="scientific">Paenibacillus cookii</name>
    <dbReference type="NCBI Taxonomy" id="157839"/>
    <lineage>
        <taxon>Bacteria</taxon>
        <taxon>Bacillati</taxon>
        <taxon>Bacillota</taxon>
        <taxon>Bacilli</taxon>
        <taxon>Bacillales</taxon>
        <taxon>Paenibacillaceae</taxon>
        <taxon>Paenibacillus</taxon>
    </lineage>
</organism>
<proteinExistence type="predicted"/>
<protein>
    <recommendedName>
        <fullName evidence="3">Carboxypeptidase regulatory-like domain-containing protein</fullName>
    </recommendedName>
</protein>
<dbReference type="InterPro" id="IPR011990">
    <property type="entry name" value="TPR-like_helical_dom_sf"/>
</dbReference>
<dbReference type="EMBL" id="BORW01000053">
    <property type="protein sequence ID" value="GIO70261.1"/>
    <property type="molecule type" value="Genomic_DNA"/>
</dbReference>
<keyword evidence="2" id="KW-1185">Reference proteome</keyword>
<dbReference type="Gene3D" id="1.25.40.10">
    <property type="entry name" value="Tetratricopeptide repeat domain"/>
    <property type="match status" value="1"/>
</dbReference>
<evidence type="ECO:0000313" key="2">
    <source>
        <dbReference type="Proteomes" id="UP000680638"/>
    </source>
</evidence>
<dbReference type="SUPFAM" id="SSF48452">
    <property type="entry name" value="TPR-like"/>
    <property type="match status" value="1"/>
</dbReference>
<accession>A0ABQ4M5R0</accession>
<dbReference type="RefSeq" id="WP_212952884.1">
    <property type="nucleotide sequence ID" value="NZ_BORW01000053.1"/>
</dbReference>
<gene>
    <name evidence="1" type="ORF">J21TS3_50820</name>
</gene>